<dbReference type="Pfam" id="PF03171">
    <property type="entry name" value="2OG-FeII_Oxy"/>
    <property type="match status" value="1"/>
</dbReference>
<evidence type="ECO:0000313" key="3">
    <source>
        <dbReference type="EMBL" id="CDF40878.1"/>
    </source>
</evidence>
<accession>R7QT26</accession>
<keyword evidence="4" id="KW-1185">Reference proteome</keyword>
<dbReference type="InterPro" id="IPR044861">
    <property type="entry name" value="IPNS-like_FE2OG_OXY"/>
</dbReference>
<proteinExistence type="predicted"/>
<name>R7QT26_CHOCR</name>
<dbReference type="GeneID" id="17318886"/>
<feature type="region of interest" description="Disordered" evidence="1">
    <location>
        <begin position="1"/>
        <end position="47"/>
    </location>
</feature>
<dbReference type="RefSeq" id="XP_005711172.1">
    <property type="nucleotide sequence ID" value="XM_005711115.1"/>
</dbReference>
<organism evidence="3 4">
    <name type="scientific">Chondrus crispus</name>
    <name type="common">Carrageen Irish moss</name>
    <name type="synonym">Polymorpha crispa</name>
    <dbReference type="NCBI Taxonomy" id="2769"/>
    <lineage>
        <taxon>Eukaryota</taxon>
        <taxon>Rhodophyta</taxon>
        <taxon>Florideophyceae</taxon>
        <taxon>Rhodymeniophycidae</taxon>
        <taxon>Gigartinales</taxon>
        <taxon>Gigartinaceae</taxon>
        <taxon>Chondrus</taxon>
    </lineage>
</organism>
<dbReference type="PANTHER" id="PTHR48420">
    <property type="entry name" value="NON-HAEM DIOXYGENASE N-TERMINAL DOMAIN-CONTAINING PROTEIN"/>
    <property type="match status" value="1"/>
</dbReference>
<evidence type="ECO:0000256" key="1">
    <source>
        <dbReference type="SAM" id="MobiDB-lite"/>
    </source>
</evidence>
<gene>
    <name evidence="3" type="ORF">CHC_T00007515001</name>
</gene>
<dbReference type="PANTHER" id="PTHR48420:SF1">
    <property type="entry name" value="NON-HAEM DIOXYGENASE N-TERMINAL DOMAIN-CONTAINING PROTEIN"/>
    <property type="match status" value="1"/>
</dbReference>
<dbReference type="Proteomes" id="UP000012073">
    <property type="component" value="Unassembled WGS sequence"/>
</dbReference>
<evidence type="ECO:0000313" key="4">
    <source>
        <dbReference type="Proteomes" id="UP000012073"/>
    </source>
</evidence>
<dbReference type="OrthoDB" id="438224at2759"/>
<dbReference type="EMBL" id="HG002260">
    <property type="protein sequence ID" value="CDF40878.1"/>
    <property type="molecule type" value="Genomic_DNA"/>
</dbReference>
<reference evidence="4" key="1">
    <citation type="journal article" date="2013" name="Proc. Natl. Acad. Sci. U.S.A.">
        <title>Genome structure and metabolic features in the red seaweed Chondrus crispus shed light on evolution of the Archaeplastida.</title>
        <authorList>
            <person name="Collen J."/>
            <person name="Porcel B."/>
            <person name="Carre W."/>
            <person name="Ball S.G."/>
            <person name="Chaparro C."/>
            <person name="Tonon T."/>
            <person name="Barbeyron T."/>
            <person name="Michel G."/>
            <person name="Noel B."/>
            <person name="Valentin K."/>
            <person name="Elias M."/>
            <person name="Artiguenave F."/>
            <person name="Arun A."/>
            <person name="Aury J.M."/>
            <person name="Barbosa-Neto J.F."/>
            <person name="Bothwell J.H."/>
            <person name="Bouget F.Y."/>
            <person name="Brillet L."/>
            <person name="Cabello-Hurtado F."/>
            <person name="Capella-Gutierrez S."/>
            <person name="Charrier B."/>
            <person name="Cladiere L."/>
            <person name="Cock J.M."/>
            <person name="Coelho S.M."/>
            <person name="Colleoni C."/>
            <person name="Czjzek M."/>
            <person name="Da Silva C."/>
            <person name="Delage L."/>
            <person name="Denoeud F."/>
            <person name="Deschamps P."/>
            <person name="Dittami S.M."/>
            <person name="Gabaldon T."/>
            <person name="Gachon C.M."/>
            <person name="Groisillier A."/>
            <person name="Herve C."/>
            <person name="Jabbari K."/>
            <person name="Katinka M."/>
            <person name="Kloareg B."/>
            <person name="Kowalczyk N."/>
            <person name="Labadie K."/>
            <person name="Leblanc C."/>
            <person name="Lopez P.J."/>
            <person name="McLachlan D.H."/>
            <person name="Meslet-Cladiere L."/>
            <person name="Moustafa A."/>
            <person name="Nehr Z."/>
            <person name="Nyvall Collen P."/>
            <person name="Panaud O."/>
            <person name="Partensky F."/>
            <person name="Poulain J."/>
            <person name="Rensing S.A."/>
            <person name="Rousvoal S."/>
            <person name="Samson G."/>
            <person name="Symeonidi A."/>
            <person name="Weissenbach J."/>
            <person name="Zambounis A."/>
            <person name="Wincker P."/>
            <person name="Boyen C."/>
        </authorList>
    </citation>
    <scope>NUCLEOTIDE SEQUENCE [LARGE SCALE GENOMIC DNA]</scope>
    <source>
        <strain evidence="4">cv. Stackhouse</strain>
    </source>
</reference>
<dbReference type="Gramene" id="CDF40878">
    <property type="protein sequence ID" value="CDF40878"/>
    <property type="gene ID" value="CHC_T00007515001"/>
</dbReference>
<dbReference type="PhylomeDB" id="R7QT26"/>
<dbReference type="STRING" id="2769.R7QT26"/>
<dbReference type="KEGG" id="ccp:CHC_T00007515001"/>
<sequence length="306" mass="33600">MEPRTRAFSRNSGYPQGKLLRQPHPRSPRGRPTTPHPRISVRNPPHLPSLPLNIHLSDLTSPSIPRSHYMTPNIWPPHPSCAALEPAFKAIGRLVNDVALLLASHCDALVTRRLGPTHPFTSLHATLCASMSAKARLLNYYPSPHPAPGTLWCGYHNDHSILTALLAQQFYHADTRVPLPAAPDRCAGLYTHSEGSDPRKADIPPGAIAFQVGEAAQIMSGGVLRATPHAVRMPKGHTPHLARLAFAVFLQPNPWDMLEMPAAYSDDQVRRAVCTSPLVPSLQDGRWQKGDRFVDFAAKTIKAYQA</sequence>
<dbReference type="AlphaFoldDB" id="R7QT26"/>
<evidence type="ECO:0000259" key="2">
    <source>
        <dbReference type="Pfam" id="PF03171"/>
    </source>
</evidence>
<dbReference type="SUPFAM" id="SSF51197">
    <property type="entry name" value="Clavaminate synthase-like"/>
    <property type="match status" value="1"/>
</dbReference>
<feature type="domain" description="Isopenicillin N synthase-like Fe(2+) 2OG dioxygenase" evidence="2">
    <location>
        <begin position="137"/>
        <end position="252"/>
    </location>
</feature>
<dbReference type="OMA" id="CASMSAK"/>
<dbReference type="Gene3D" id="2.60.120.330">
    <property type="entry name" value="B-lactam Antibiotic, Isopenicillin N Synthase, Chain"/>
    <property type="match status" value="1"/>
</dbReference>
<dbReference type="InterPro" id="IPR027443">
    <property type="entry name" value="IPNS-like_sf"/>
</dbReference>
<protein>
    <recommendedName>
        <fullName evidence="2">Isopenicillin N synthase-like Fe(2+) 2OG dioxygenase domain-containing protein</fullName>
    </recommendedName>
</protein>